<evidence type="ECO:0000256" key="6">
    <source>
        <dbReference type="ARBA" id="ARBA00023136"/>
    </source>
</evidence>
<evidence type="ECO:0000256" key="8">
    <source>
        <dbReference type="SAM" id="Phobius"/>
    </source>
</evidence>
<gene>
    <name evidence="11" type="ORF">Xedl_01232</name>
    <name evidence="10" type="ORF">Xedl_02002</name>
</gene>
<dbReference type="GO" id="GO:0009244">
    <property type="term" value="P:lipopolysaccharide core region biosynthetic process"/>
    <property type="evidence" value="ECO:0007669"/>
    <property type="project" value="TreeGrafter"/>
</dbReference>
<dbReference type="InterPro" id="IPR017850">
    <property type="entry name" value="Alkaline_phosphatase_core_sf"/>
</dbReference>
<dbReference type="GO" id="GO:0016776">
    <property type="term" value="F:phosphotransferase activity, phosphate group as acceptor"/>
    <property type="evidence" value="ECO:0007669"/>
    <property type="project" value="TreeGrafter"/>
</dbReference>
<accession>A0A1Q5TV53</accession>
<dbReference type="InterPro" id="IPR000917">
    <property type="entry name" value="Sulfatase_N"/>
</dbReference>
<dbReference type="InterPro" id="IPR058130">
    <property type="entry name" value="PEA_transf_C"/>
</dbReference>
<dbReference type="PANTHER" id="PTHR30443">
    <property type="entry name" value="INNER MEMBRANE PROTEIN"/>
    <property type="match status" value="1"/>
</dbReference>
<reference evidence="11 12" key="1">
    <citation type="submission" date="2016-09" db="EMBL/GenBank/DDBJ databases">
        <title>Xenorhabdus thuongxuanensis sp. nov. and Xenorhabdus eapokensis sp. nov., isolated from Steinernema species.</title>
        <authorList>
            <person name="Kaempfer P."/>
            <person name="Tobias N.J."/>
            <person name="Phan Ke L."/>
            <person name="Bode H.B."/>
            <person name="Glaeser S.P."/>
        </authorList>
    </citation>
    <scope>NUCLEOTIDE SEQUENCE [LARGE SCALE GENOMIC DNA]</scope>
    <source>
        <strain evidence="11 12">DL20</strain>
    </source>
</reference>
<sequence length="530" mass="60685">MSWLYKNKNLSCFIFLFFLIFLIHKCLGYQLKLIYVFSACALFLFLASISRRIYVFLITFFSLVGMLYTPIGLNYGYPDINAVGSLIYTNRNETAEYISGLSISTYLTAIAIFVLMIFSLKLNVTLTSKSKKWLFTLFLVSAFWSPVKGYIKSGFEDSSNLLNTSLPEIRFFSDAYQSYQQVMSENSRFAKIIKYRDDWQPVVKEEKYDTYIMVIGESVRKDFMSAYGFPDKNTPWLDNTNATVLTNYISAAPSTQLSLTNSLAIREANEIQLNNSIVSLAKKAGFETYWLSNQGMKGGFDSPVALIGQQANHYTFLKEGNSDDRSYMPDENLLPYIRKALVKNEQKKKLIVIHLMGSHPQPCVRTNDKYGTYFHSQNISCYLQSIHNTDSLLADIENIANKNQLHWTMLYFADHGLSLVNKNTDNENLTHNDSNKQNYQVPFIITGYDYAIKSKSTNKHIASKNIIDAHRSGLNLLPMLSTWLGIEEPRLVSKCAWFSNQACPNQHTVISFSNEYKDFDHLKDDAINFD</sequence>
<evidence type="ECO:0000256" key="5">
    <source>
        <dbReference type="ARBA" id="ARBA00022989"/>
    </source>
</evidence>
<proteinExistence type="inferred from homology"/>
<evidence type="ECO:0000313" key="12">
    <source>
        <dbReference type="Proteomes" id="UP000186268"/>
    </source>
</evidence>
<evidence type="ECO:0000313" key="11">
    <source>
        <dbReference type="EMBL" id="OKP04094.1"/>
    </source>
</evidence>
<evidence type="ECO:0000256" key="4">
    <source>
        <dbReference type="ARBA" id="ARBA00022692"/>
    </source>
</evidence>
<comment type="subcellular location">
    <subcellularLocation>
        <location evidence="1">Cell membrane</location>
        <topology evidence="1">Multi-pass membrane protein</topology>
    </subcellularLocation>
</comment>
<keyword evidence="4 8" id="KW-0812">Transmembrane</keyword>
<feature type="transmembrane region" description="Helical" evidence="8">
    <location>
        <begin position="97"/>
        <end position="120"/>
    </location>
</feature>
<feature type="transmembrane region" description="Helical" evidence="8">
    <location>
        <begin position="7"/>
        <end position="23"/>
    </location>
</feature>
<evidence type="ECO:0000313" key="10">
    <source>
        <dbReference type="EMBL" id="OKP03133.1"/>
    </source>
</evidence>
<evidence type="ECO:0000256" key="2">
    <source>
        <dbReference type="ARBA" id="ARBA00022475"/>
    </source>
</evidence>
<keyword evidence="3" id="KW-0808">Transferase</keyword>
<evidence type="ECO:0000256" key="7">
    <source>
        <dbReference type="ARBA" id="ARBA00038481"/>
    </source>
</evidence>
<dbReference type="Pfam" id="PF00884">
    <property type="entry name" value="Sulfatase"/>
    <property type="match status" value="1"/>
</dbReference>
<dbReference type="GO" id="GO:0005886">
    <property type="term" value="C:plasma membrane"/>
    <property type="evidence" value="ECO:0007669"/>
    <property type="project" value="UniProtKB-SubCell"/>
</dbReference>
<dbReference type="Proteomes" id="UP000186268">
    <property type="component" value="Unassembled WGS sequence"/>
</dbReference>
<name>A0A1Q5TV53_9GAMM</name>
<feature type="transmembrane region" description="Helical" evidence="8">
    <location>
        <begin position="54"/>
        <end position="77"/>
    </location>
</feature>
<protein>
    <submittedName>
        <fullName evidence="11">tRNA modification GTPase TrmE</fullName>
    </submittedName>
</protein>
<dbReference type="CDD" id="cd16017">
    <property type="entry name" value="LptA"/>
    <property type="match status" value="1"/>
</dbReference>
<dbReference type="EMBL" id="MKGQ01000011">
    <property type="protein sequence ID" value="OKP03133.1"/>
    <property type="molecule type" value="Genomic_DNA"/>
</dbReference>
<keyword evidence="5 8" id="KW-1133">Transmembrane helix</keyword>
<comment type="similarity">
    <text evidence="7">Belongs to the phosphoethanolamine transferase family.</text>
</comment>
<dbReference type="Gene3D" id="3.40.720.10">
    <property type="entry name" value="Alkaline Phosphatase, subunit A"/>
    <property type="match status" value="1"/>
</dbReference>
<comment type="caution">
    <text evidence="11">The sequence shown here is derived from an EMBL/GenBank/DDBJ whole genome shotgun (WGS) entry which is preliminary data.</text>
</comment>
<keyword evidence="6 8" id="KW-0472">Membrane</keyword>
<dbReference type="SUPFAM" id="SSF53649">
    <property type="entry name" value="Alkaline phosphatase-like"/>
    <property type="match status" value="1"/>
</dbReference>
<organism evidence="11 12">
    <name type="scientific">Xenorhabdus eapokensis</name>
    <dbReference type="NCBI Taxonomy" id="1873482"/>
    <lineage>
        <taxon>Bacteria</taxon>
        <taxon>Pseudomonadati</taxon>
        <taxon>Pseudomonadota</taxon>
        <taxon>Gammaproteobacteria</taxon>
        <taxon>Enterobacterales</taxon>
        <taxon>Morganellaceae</taxon>
        <taxon>Xenorhabdus</taxon>
    </lineage>
</organism>
<dbReference type="AlphaFoldDB" id="A0A1Q5TV53"/>
<keyword evidence="12" id="KW-1185">Reference proteome</keyword>
<dbReference type="EMBL" id="MKGQ01000006">
    <property type="protein sequence ID" value="OKP04094.1"/>
    <property type="molecule type" value="Genomic_DNA"/>
</dbReference>
<evidence type="ECO:0000259" key="9">
    <source>
        <dbReference type="Pfam" id="PF00884"/>
    </source>
</evidence>
<dbReference type="OrthoDB" id="9786870at2"/>
<evidence type="ECO:0000256" key="3">
    <source>
        <dbReference type="ARBA" id="ARBA00022679"/>
    </source>
</evidence>
<dbReference type="STRING" id="1873482.Xedl_01232"/>
<keyword evidence="2" id="KW-1003">Cell membrane</keyword>
<feature type="domain" description="Sulfatase N-terminal" evidence="9">
    <location>
        <begin position="210"/>
        <end position="486"/>
    </location>
</feature>
<feature type="transmembrane region" description="Helical" evidence="8">
    <location>
        <begin position="29"/>
        <end position="47"/>
    </location>
</feature>
<dbReference type="PANTHER" id="PTHR30443:SF4">
    <property type="entry name" value="PHOSPHOETHANOLAMINE TRANSFERASE OPGE-RELATED"/>
    <property type="match status" value="1"/>
</dbReference>
<dbReference type="InterPro" id="IPR040423">
    <property type="entry name" value="PEA_transferase"/>
</dbReference>
<evidence type="ECO:0000256" key="1">
    <source>
        <dbReference type="ARBA" id="ARBA00004651"/>
    </source>
</evidence>